<comment type="caution">
    <text evidence="1">The sequence shown here is derived from an EMBL/GenBank/DDBJ whole genome shotgun (WGS) entry which is preliminary data.</text>
</comment>
<name>A0A1D1VGL7_RAMVA</name>
<organism evidence="1 2">
    <name type="scientific">Ramazzottius varieornatus</name>
    <name type="common">Water bear</name>
    <name type="synonym">Tardigrade</name>
    <dbReference type="NCBI Taxonomy" id="947166"/>
    <lineage>
        <taxon>Eukaryota</taxon>
        <taxon>Metazoa</taxon>
        <taxon>Ecdysozoa</taxon>
        <taxon>Tardigrada</taxon>
        <taxon>Eutardigrada</taxon>
        <taxon>Parachela</taxon>
        <taxon>Hypsibioidea</taxon>
        <taxon>Ramazzottiidae</taxon>
        <taxon>Ramazzottius</taxon>
    </lineage>
</organism>
<evidence type="ECO:0000313" key="1">
    <source>
        <dbReference type="EMBL" id="GAV00772.1"/>
    </source>
</evidence>
<accession>A0A1D1VGL7</accession>
<evidence type="ECO:0000313" key="2">
    <source>
        <dbReference type="Proteomes" id="UP000186922"/>
    </source>
</evidence>
<sequence>MSYTDEEEVSLWPRTKNLRSARCDRKVYIHLKECQQLEETTRSGIELPILCSDHFCLQKVALYGYTRREH</sequence>
<reference evidence="1 2" key="1">
    <citation type="journal article" date="2016" name="Nat. Commun.">
        <title>Extremotolerant tardigrade genome and improved radiotolerance of human cultured cells by tardigrade-unique protein.</title>
        <authorList>
            <person name="Hashimoto T."/>
            <person name="Horikawa D.D."/>
            <person name="Saito Y."/>
            <person name="Kuwahara H."/>
            <person name="Kozuka-Hata H."/>
            <person name="Shin-I T."/>
            <person name="Minakuchi Y."/>
            <person name="Ohishi K."/>
            <person name="Motoyama A."/>
            <person name="Aizu T."/>
            <person name="Enomoto A."/>
            <person name="Kondo K."/>
            <person name="Tanaka S."/>
            <person name="Hara Y."/>
            <person name="Koshikawa S."/>
            <person name="Sagara H."/>
            <person name="Miura T."/>
            <person name="Yokobori S."/>
            <person name="Miyagawa K."/>
            <person name="Suzuki Y."/>
            <person name="Kubo T."/>
            <person name="Oyama M."/>
            <person name="Kohara Y."/>
            <person name="Fujiyama A."/>
            <person name="Arakawa K."/>
            <person name="Katayama T."/>
            <person name="Toyoda A."/>
            <person name="Kunieda T."/>
        </authorList>
    </citation>
    <scope>NUCLEOTIDE SEQUENCE [LARGE SCALE GENOMIC DNA]</scope>
    <source>
        <strain evidence="1 2">YOKOZUNA-1</strain>
    </source>
</reference>
<proteinExistence type="predicted"/>
<gene>
    <name evidence="1" type="primary">RvY_11573-1</name>
    <name evidence="1" type="synonym">RvY_11573.1</name>
    <name evidence="1" type="ORF">RvY_11573</name>
</gene>
<dbReference type="Proteomes" id="UP000186922">
    <property type="component" value="Unassembled WGS sequence"/>
</dbReference>
<keyword evidence="2" id="KW-1185">Reference proteome</keyword>
<protein>
    <submittedName>
        <fullName evidence="1">Uncharacterized protein</fullName>
    </submittedName>
</protein>
<dbReference type="AlphaFoldDB" id="A0A1D1VGL7"/>
<dbReference type="EMBL" id="BDGG01000006">
    <property type="protein sequence ID" value="GAV00772.1"/>
    <property type="molecule type" value="Genomic_DNA"/>
</dbReference>